<dbReference type="InterPro" id="IPR032506">
    <property type="entry name" value="SGSH_C"/>
</dbReference>
<dbReference type="Gene3D" id="3.40.720.10">
    <property type="entry name" value="Alkaline Phosphatase, subunit A"/>
    <property type="match status" value="1"/>
</dbReference>
<proteinExistence type="inferred from homology"/>
<comment type="similarity">
    <text evidence="1">Belongs to the sulfatase family.</text>
</comment>
<accession>A0ABS3SQ53</accession>
<keyword evidence="2" id="KW-0378">Hydrolase</keyword>
<sequence length="545" mass="63165">MVSLLSCKTKPEVVVETQPEQRPNIIYIMADDHATQAISAYGHPISKLAPTPNIDRIADEGAIFMNNFCTNSICGPSRAVILTGKHSHINGFRMNGNRFDGDQPTFPKMLQEVGYNTALIGKWHLHGNPQGFDHWNILTDQGNYYNPDFIALNETTQRVDTTRIEGYATDIITEDAIKYLDQVKDGKQPFLLMVQHKAPHRNWMPALRHLNKYDDVKFPLPDTYFTDHEGSIASKEQYQTIYRDMYEGHDLKMTVAKGSNELAHNPWKTDFDRMTTAQRAAWDHAYGPKNDAMHDANYNDEELALWKAQRYLQDYLATIASVDEGVGEILDYLKANGLEKNTIIIYTTDQGFYLGEKGWFDKRFMYEESLAMPMVMRYPAVIKPGTKVTALTQNLDFAETFLDFAQAEIPADMQGKSLRPLVTKKANDDDFRDAIYYHYYDFPAFHMVKKMYGVRTKRYKLIHVYDDIDQWELYDLKTDPKEMNNLIDDESYDDIEKELRLKLGTLQEKYLVTDKEFEKASPEAIRRSYKNFERLRGQPMEAYKH</sequence>
<dbReference type="Proteomes" id="UP000681315">
    <property type="component" value="Unassembled WGS sequence"/>
</dbReference>
<evidence type="ECO:0000259" key="3">
    <source>
        <dbReference type="Pfam" id="PF16347"/>
    </source>
</evidence>
<dbReference type="Pfam" id="PF16347">
    <property type="entry name" value="SGSH_C"/>
    <property type="match status" value="1"/>
</dbReference>
<keyword evidence="5" id="KW-1185">Reference proteome</keyword>
<dbReference type="PANTHER" id="PTHR43108:SF6">
    <property type="entry name" value="N-SULPHOGLUCOSAMINE SULPHOHYDROLASE"/>
    <property type="match status" value="1"/>
</dbReference>
<dbReference type="PROSITE" id="PS00523">
    <property type="entry name" value="SULFATASE_1"/>
    <property type="match status" value="1"/>
</dbReference>
<protein>
    <submittedName>
        <fullName evidence="4">Sulfatase</fullName>
    </submittedName>
</protein>
<dbReference type="EMBL" id="JAGEVG010000005">
    <property type="protein sequence ID" value="MBO3097774.1"/>
    <property type="molecule type" value="Genomic_DNA"/>
</dbReference>
<evidence type="ECO:0000256" key="2">
    <source>
        <dbReference type="ARBA" id="ARBA00022801"/>
    </source>
</evidence>
<dbReference type="PROSITE" id="PS00149">
    <property type="entry name" value="SULFATASE_2"/>
    <property type="match status" value="1"/>
</dbReference>
<dbReference type="PANTHER" id="PTHR43108">
    <property type="entry name" value="N-ACETYLGLUCOSAMINE-6-SULFATASE FAMILY MEMBER"/>
    <property type="match status" value="1"/>
</dbReference>
<dbReference type="InterPro" id="IPR017850">
    <property type="entry name" value="Alkaline_phosphatase_core_sf"/>
</dbReference>
<comment type="caution">
    <text evidence="4">The sequence shown here is derived from an EMBL/GenBank/DDBJ whole genome shotgun (WGS) entry which is preliminary data.</text>
</comment>
<dbReference type="RefSeq" id="WP_208233001.1">
    <property type="nucleotide sequence ID" value="NZ_JAGEVG010000005.1"/>
</dbReference>
<feature type="domain" description="N-sulphoglucosamine sulphohydrolase C-terminal" evidence="3">
    <location>
        <begin position="355"/>
        <end position="508"/>
    </location>
</feature>
<name>A0ABS3SQ53_9FLAO</name>
<evidence type="ECO:0000313" key="5">
    <source>
        <dbReference type="Proteomes" id="UP000681315"/>
    </source>
</evidence>
<evidence type="ECO:0000313" key="4">
    <source>
        <dbReference type="EMBL" id="MBO3097774.1"/>
    </source>
</evidence>
<dbReference type="SUPFAM" id="SSF53649">
    <property type="entry name" value="Alkaline phosphatase-like"/>
    <property type="match status" value="1"/>
</dbReference>
<dbReference type="InterPro" id="IPR024607">
    <property type="entry name" value="Sulfatase_CS"/>
</dbReference>
<organism evidence="4 5">
    <name type="scientific">Gelidibacter pelagius</name>
    <dbReference type="NCBI Taxonomy" id="2819985"/>
    <lineage>
        <taxon>Bacteria</taxon>
        <taxon>Pseudomonadati</taxon>
        <taxon>Bacteroidota</taxon>
        <taxon>Flavobacteriia</taxon>
        <taxon>Flavobacteriales</taxon>
        <taxon>Flavobacteriaceae</taxon>
        <taxon>Gelidibacter</taxon>
    </lineage>
</organism>
<dbReference type="CDD" id="cd16031">
    <property type="entry name" value="G6S_like"/>
    <property type="match status" value="1"/>
</dbReference>
<evidence type="ECO:0000256" key="1">
    <source>
        <dbReference type="ARBA" id="ARBA00008779"/>
    </source>
</evidence>
<reference evidence="4 5" key="1">
    <citation type="submission" date="2021-03" db="EMBL/GenBank/DDBJ databases">
        <title>Gelidibacter sp. nov., isolated from costal sediment.</title>
        <authorList>
            <person name="Lun K.-Y."/>
        </authorList>
    </citation>
    <scope>NUCLEOTIDE SEQUENCE [LARGE SCALE GENOMIC DNA]</scope>
    <source>
        <strain evidence="4 5">DF109</strain>
    </source>
</reference>
<gene>
    <name evidence="4" type="ORF">J4051_05815</name>
</gene>